<accession>A0A2K9DFV9</accession>
<evidence type="ECO:0000256" key="6">
    <source>
        <dbReference type="SAM" id="MobiDB-lite"/>
    </source>
</evidence>
<dbReference type="RefSeq" id="WP_101305371.1">
    <property type="nucleotide sequence ID" value="NZ_CP025299.1"/>
</dbReference>
<dbReference type="Pfam" id="PF07690">
    <property type="entry name" value="MFS_1"/>
    <property type="match status" value="1"/>
</dbReference>
<feature type="region of interest" description="Disordered" evidence="6">
    <location>
        <begin position="1"/>
        <end position="21"/>
    </location>
</feature>
<dbReference type="KEGG" id="mhos:CXR34_01935"/>
<feature type="transmembrane region" description="Helical" evidence="7">
    <location>
        <begin position="402"/>
        <end position="422"/>
    </location>
</feature>
<dbReference type="InterPro" id="IPR011701">
    <property type="entry name" value="MFS"/>
</dbReference>
<feature type="transmembrane region" description="Helical" evidence="7">
    <location>
        <begin position="373"/>
        <end position="396"/>
    </location>
</feature>
<evidence type="ECO:0000259" key="8">
    <source>
        <dbReference type="PROSITE" id="PS50850"/>
    </source>
</evidence>
<keyword evidence="2" id="KW-1003">Cell membrane</keyword>
<dbReference type="InterPro" id="IPR020846">
    <property type="entry name" value="MFS_dom"/>
</dbReference>
<keyword evidence="3 7" id="KW-0812">Transmembrane</keyword>
<feature type="transmembrane region" description="Helical" evidence="7">
    <location>
        <begin position="123"/>
        <end position="143"/>
    </location>
</feature>
<dbReference type="Proteomes" id="UP000233276">
    <property type="component" value="Chromosome"/>
</dbReference>
<proteinExistence type="predicted"/>
<feature type="compositionally biased region" description="Low complexity" evidence="6">
    <location>
        <begin position="1"/>
        <end position="13"/>
    </location>
</feature>
<reference evidence="9 10" key="1">
    <citation type="submission" date="2017-12" db="EMBL/GenBank/DDBJ databases">
        <title>Isolation and characterization of estrogens degradatiion strain Microbacterium hominis SJTG1.</title>
        <authorList>
            <person name="Xiong W."/>
            <person name="Yin C."/>
            <person name="Zheng D."/>
            <person name="Liang R."/>
        </authorList>
    </citation>
    <scope>NUCLEOTIDE SEQUENCE [LARGE SCALE GENOMIC DNA]</scope>
    <source>
        <strain evidence="9 10">SJTG1</strain>
    </source>
</reference>
<dbReference type="Gene3D" id="1.20.1250.20">
    <property type="entry name" value="MFS general substrate transporter like domains"/>
    <property type="match status" value="1"/>
</dbReference>
<evidence type="ECO:0000256" key="1">
    <source>
        <dbReference type="ARBA" id="ARBA00004651"/>
    </source>
</evidence>
<feature type="transmembrane region" description="Helical" evidence="7">
    <location>
        <begin position="271"/>
        <end position="294"/>
    </location>
</feature>
<protein>
    <submittedName>
        <fullName evidence="9">MFS transporter</fullName>
    </submittedName>
</protein>
<evidence type="ECO:0000256" key="2">
    <source>
        <dbReference type="ARBA" id="ARBA00022475"/>
    </source>
</evidence>
<feature type="transmembrane region" description="Helical" evidence="7">
    <location>
        <begin position="243"/>
        <end position="265"/>
    </location>
</feature>
<dbReference type="PROSITE" id="PS50850">
    <property type="entry name" value="MFS"/>
    <property type="match status" value="1"/>
</dbReference>
<organism evidence="9 10">
    <name type="scientific">Microbacterium hominis</name>
    <dbReference type="NCBI Taxonomy" id="162426"/>
    <lineage>
        <taxon>Bacteria</taxon>
        <taxon>Bacillati</taxon>
        <taxon>Actinomycetota</taxon>
        <taxon>Actinomycetes</taxon>
        <taxon>Micrococcales</taxon>
        <taxon>Microbacteriaceae</taxon>
        <taxon>Microbacterium</taxon>
    </lineage>
</organism>
<dbReference type="GO" id="GO:0005886">
    <property type="term" value="C:plasma membrane"/>
    <property type="evidence" value="ECO:0007669"/>
    <property type="project" value="UniProtKB-SubCell"/>
</dbReference>
<dbReference type="InterPro" id="IPR036259">
    <property type="entry name" value="MFS_trans_sf"/>
</dbReference>
<evidence type="ECO:0000313" key="10">
    <source>
        <dbReference type="Proteomes" id="UP000233276"/>
    </source>
</evidence>
<evidence type="ECO:0000256" key="4">
    <source>
        <dbReference type="ARBA" id="ARBA00022989"/>
    </source>
</evidence>
<evidence type="ECO:0000313" key="9">
    <source>
        <dbReference type="EMBL" id="AUG28337.1"/>
    </source>
</evidence>
<evidence type="ECO:0000256" key="5">
    <source>
        <dbReference type="ARBA" id="ARBA00023136"/>
    </source>
</evidence>
<dbReference type="CDD" id="cd06173">
    <property type="entry name" value="MFS_MefA_like"/>
    <property type="match status" value="1"/>
</dbReference>
<keyword evidence="4 7" id="KW-1133">Transmembrane helix</keyword>
<feature type="transmembrane region" description="Helical" evidence="7">
    <location>
        <begin position="333"/>
        <end position="352"/>
    </location>
</feature>
<feature type="transmembrane region" description="Helical" evidence="7">
    <location>
        <begin position="180"/>
        <end position="207"/>
    </location>
</feature>
<dbReference type="SUPFAM" id="SSF103473">
    <property type="entry name" value="MFS general substrate transporter"/>
    <property type="match status" value="1"/>
</dbReference>
<evidence type="ECO:0000256" key="7">
    <source>
        <dbReference type="SAM" id="Phobius"/>
    </source>
</evidence>
<name>A0A2K9DFV9_9MICO</name>
<dbReference type="EMBL" id="CP025299">
    <property type="protein sequence ID" value="AUG28337.1"/>
    <property type="molecule type" value="Genomic_DNA"/>
</dbReference>
<dbReference type="AlphaFoldDB" id="A0A2K9DFV9"/>
<dbReference type="PANTHER" id="PTHR23513">
    <property type="entry name" value="INTEGRAL MEMBRANE EFFLUX PROTEIN-RELATED"/>
    <property type="match status" value="1"/>
</dbReference>
<comment type="subcellular location">
    <subcellularLocation>
        <location evidence="1">Cell membrane</location>
        <topology evidence="1">Multi-pass membrane protein</topology>
    </subcellularLocation>
</comment>
<dbReference type="GO" id="GO:0022857">
    <property type="term" value="F:transmembrane transporter activity"/>
    <property type="evidence" value="ECO:0007669"/>
    <property type="project" value="InterPro"/>
</dbReference>
<feature type="transmembrane region" description="Helical" evidence="7">
    <location>
        <begin position="66"/>
        <end position="88"/>
    </location>
</feature>
<feature type="transmembrane region" description="Helical" evidence="7">
    <location>
        <begin position="306"/>
        <end position="327"/>
    </location>
</feature>
<keyword evidence="5 7" id="KW-0472">Membrane</keyword>
<gene>
    <name evidence="9" type="ORF">CXR34_01935</name>
</gene>
<sequence length="432" mass="45172">MSQSDAAAPETIPAPTPAGHGGSLWRDRNFLTMWSGQALSQFGAQVVELAIPVLAVLLLHATDAQVGYLTAAATAAFLVVGLPAGAWIDRMRKRRVMIVADGARALALAVVPLLHLTGRLEMWHLYAVALTVGVATVFFDVSYQSIVPSLVRGDQIAEANGKLESTNQLAGLAGPAAGGWLVGILSAPFAIAATSLTYVLSLASLAFTRDHEVLRSPVDRAPLHREIGEGLRWVLGHGLLRRIVATTAISNLFSTIVFTLVPIYVLRVLGFSPAAMGLLFSLGAVGGLLGAALSGRIAARVGEARAIPLSAIGFSLATIPLPLAALLPSGPAFALLAAQWAAMSFAVVLYNITQVTFRQRITPRRLLGRMNASIRFCVWGVMPLAALAAGALGTAIGTVPTIWIGALGALLSALPVVIGPFWRMRTLPADAA</sequence>
<evidence type="ECO:0000256" key="3">
    <source>
        <dbReference type="ARBA" id="ARBA00022692"/>
    </source>
</evidence>
<dbReference type="PANTHER" id="PTHR23513:SF6">
    <property type="entry name" value="MAJOR FACILITATOR SUPERFAMILY ASSOCIATED DOMAIN-CONTAINING PROTEIN"/>
    <property type="match status" value="1"/>
</dbReference>
<feature type="domain" description="Major facilitator superfamily (MFS) profile" evidence="8">
    <location>
        <begin position="240"/>
        <end position="432"/>
    </location>
</feature>